<dbReference type="PANTHER" id="PTHR43793:SF2">
    <property type="entry name" value="BIFUNCTIONAL PROTEIN HLDE"/>
    <property type="match status" value="1"/>
</dbReference>
<keyword evidence="3" id="KW-0548">Nucleotidyltransferase</keyword>
<dbReference type="AlphaFoldDB" id="A0A1J5DM35"/>
<dbReference type="Pfam" id="PF01467">
    <property type="entry name" value="CTP_transf_like"/>
    <property type="match status" value="1"/>
</dbReference>
<reference evidence="9 10" key="1">
    <citation type="journal article" date="2016" name="Environ. Microbiol.">
        <title>Genomic resolution of a cold subsurface aquifer community provides metabolic insights for novel microbes adapted to high CO concentrations.</title>
        <authorList>
            <person name="Probst A.J."/>
            <person name="Castelle C.J."/>
            <person name="Singh A."/>
            <person name="Brown C.T."/>
            <person name="Anantharaman K."/>
            <person name="Sharon I."/>
            <person name="Hug L.A."/>
            <person name="Burstein D."/>
            <person name="Emerson J.B."/>
            <person name="Thomas B.C."/>
            <person name="Banfield J.F."/>
        </authorList>
    </citation>
    <scope>NUCLEOTIDE SEQUENCE [LARGE SCALE GENOMIC DNA]</scope>
    <source>
        <strain evidence="9">CG2_30_40_21</strain>
    </source>
</reference>
<evidence type="ECO:0000313" key="10">
    <source>
        <dbReference type="Proteomes" id="UP000183085"/>
    </source>
</evidence>
<protein>
    <recommendedName>
        <fullName evidence="1">D-glycero-beta-D-manno-heptose 1-phosphate adenylyltransferase</fullName>
        <ecNumber evidence="1">2.7.7.70</ecNumber>
    </recommendedName>
</protein>
<keyword evidence="4" id="KW-0547">Nucleotide-binding</keyword>
<gene>
    <name evidence="9" type="ORF">AUJ95_09295</name>
</gene>
<dbReference type="GO" id="GO:0005524">
    <property type="term" value="F:ATP binding"/>
    <property type="evidence" value="ECO:0007669"/>
    <property type="project" value="UniProtKB-KW"/>
</dbReference>
<dbReference type="PANTHER" id="PTHR43793">
    <property type="entry name" value="FAD SYNTHASE"/>
    <property type="match status" value="1"/>
</dbReference>
<dbReference type="GO" id="GO:0016773">
    <property type="term" value="F:phosphotransferase activity, alcohol group as acceptor"/>
    <property type="evidence" value="ECO:0007669"/>
    <property type="project" value="InterPro"/>
</dbReference>
<dbReference type="EC" id="2.7.7.70" evidence="1"/>
<evidence type="ECO:0000256" key="2">
    <source>
        <dbReference type="ARBA" id="ARBA00022679"/>
    </source>
</evidence>
<evidence type="ECO:0000256" key="5">
    <source>
        <dbReference type="ARBA" id="ARBA00022840"/>
    </source>
</evidence>
<evidence type="ECO:0000256" key="6">
    <source>
        <dbReference type="ARBA" id="ARBA00023277"/>
    </source>
</evidence>
<dbReference type="InterPro" id="IPR014729">
    <property type="entry name" value="Rossmann-like_a/b/a_fold"/>
</dbReference>
<accession>A0A1J5DM35</accession>
<dbReference type="InterPro" id="IPR050385">
    <property type="entry name" value="Archaeal_FAD_synthase"/>
</dbReference>
<evidence type="ECO:0000256" key="4">
    <source>
        <dbReference type="ARBA" id="ARBA00022741"/>
    </source>
</evidence>
<evidence type="ECO:0000256" key="7">
    <source>
        <dbReference type="ARBA" id="ARBA00047428"/>
    </source>
</evidence>
<dbReference type="Gene3D" id="3.40.50.620">
    <property type="entry name" value="HUPs"/>
    <property type="match status" value="1"/>
</dbReference>
<keyword evidence="5" id="KW-0067">ATP-binding</keyword>
<proteinExistence type="predicted"/>
<name>A0A1J5DM35_9BACT</name>
<comment type="catalytic activity">
    <reaction evidence="7">
        <text>D-glycero-beta-D-manno-heptose 1-phosphate + ATP + H(+) = ADP-D-glycero-beta-D-manno-heptose + diphosphate</text>
        <dbReference type="Rhea" id="RHEA:27465"/>
        <dbReference type="ChEBI" id="CHEBI:15378"/>
        <dbReference type="ChEBI" id="CHEBI:30616"/>
        <dbReference type="ChEBI" id="CHEBI:33019"/>
        <dbReference type="ChEBI" id="CHEBI:59967"/>
        <dbReference type="ChEBI" id="CHEBI:61593"/>
        <dbReference type="EC" id="2.7.7.70"/>
    </reaction>
</comment>
<keyword evidence="2" id="KW-0808">Transferase</keyword>
<dbReference type="GO" id="GO:0016779">
    <property type="term" value="F:nucleotidyltransferase activity"/>
    <property type="evidence" value="ECO:0007669"/>
    <property type="project" value="UniProtKB-KW"/>
</dbReference>
<evidence type="ECO:0000313" key="9">
    <source>
        <dbReference type="EMBL" id="OIP36547.1"/>
    </source>
</evidence>
<sequence length="164" mass="18168">MSEKIKSLNEIKQLIGILKGQNKRIVFTNGCFDILHAGHVKYLQEAKSLGDVLIIGLNTDWSVCANKGPSRPLVGEQDRAEVLAALACVDYIIMFDEFTPERLIEEIIPNILVKGGDYNIDDIKGKECVESHGGRVVSIPFIPDKSTSNLIKLIIERYGPGNIF</sequence>
<evidence type="ECO:0000259" key="8">
    <source>
        <dbReference type="Pfam" id="PF01467"/>
    </source>
</evidence>
<dbReference type="Proteomes" id="UP000183085">
    <property type="component" value="Unassembled WGS sequence"/>
</dbReference>
<dbReference type="NCBIfam" id="TIGR00125">
    <property type="entry name" value="cyt_tran_rel"/>
    <property type="match status" value="1"/>
</dbReference>
<comment type="caution">
    <text evidence="9">The sequence shown here is derived from an EMBL/GenBank/DDBJ whole genome shotgun (WGS) entry which is preliminary data.</text>
</comment>
<dbReference type="SUPFAM" id="SSF52374">
    <property type="entry name" value="Nucleotidylyl transferase"/>
    <property type="match status" value="1"/>
</dbReference>
<organism evidence="9 10">
    <name type="scientific">Candidatus Desantisbacteria bacterium CG2_30_40_21</name>
    <dbReference type="NCBI Taxonomy" id="1817895"/>
    <lineage>
        <taxon>Bacteria</taxon>
        <taxon>Candidatus Desantisiibacteriota</taxon>
    </lineage>
</organism>
<dbReference type="STRING" id="1817895.AUJ95_09295"/>
<feature type="domain" description="Cytidyltransferase-like" evidence="8">
    <location>
        <begin position="27"/>
        <end position="147"/>
    </location>
</feature>
<dbReference type="EMBL" id="MNYI01000237">
    <property type="protein sequence ID" value="OIP36547.1"/>
    <property type="molecule type" value="Genomic_DNA"/>
</dbReference>
<evidence type="ECO:0000256" key="1">
    <source>
        <dbReference type="ARBA" id="ARBA00012519"/>
    </source>
</evidence>
<dbReference type="GO" id="GO:0005975">
    <property type="term" value="P:carbohydrate metabolic process"/>
    <property type="evidence" value="ECO:0007669"/>
    <property type="project" value="InterPro"/>
</dbReference>
<keyword evidence="6" id="KW-0119">Carbohydrate metabolism</keyword>
<dbReference type="InterPro" id="IPR004821">
    <property type="entry name" value="Cyt_trans-like"/>
</dbReference>
<dbReference type="NCBIfam" id="TIGR02199">
    <property type="entry name" value="rfaE_dom_II"/>
    <property type="match status" value="1"/>
</dbReference>
<evidence type="ECO:0000256" key="3">
    <source>
        <dbReference type="ARBA" id="ARBA00022695"/>
    </source>
</evidence>
<dbReference type="InterPro" id="IPR011914">
    <property type="entry name" value="RfaE_dom_II"/>
</dbReference>